<reference evidence="1" key="1">
    <citation type="submission" date="2016-08" db="EMBL/GenBank/DDBJ databases">
        <authorList>
            <person name="Ngugi D.K."/>
            <person name="Miyake S."/>
            <person name="Stingl U."/>
        </authorList>
    </citation>
    <scope>NUCLEOTIDE SEQUENCE</scope>
    <source>
        <strain evidence="1">SCG-B11WGA-EpuloA1</strain>
    </source>
</reference>
<evidence type="ECO:0000313" key="1">
    <source>
        <dbReference type="EMBL" id="ONI40080.1"/>
    </source>
</evidence>
<comment type="caution">
    <text evidence="1">The sequence shown here is derived from an EMBL/GenBank/DDBJ whole genome shotgun (WGS) entry which is preliminary data.</text>
</comment>
<keyword evidence="2" id="KW-1185">Reference proteome</keyword>
<accession>A0ACC8XBW5</accession>
<gene>
    <name evidence="1" type="ORF">AN396_06425</name>
</gene>
<evidence type="ECO:0000313" key="2">
    <source>
        <dbReference type="Proteomes" id="UP000188605"/>
    </source>
</evidence>
<proteinExistence type="predicted"/>
<organism evidence="1 2">
    <name type="scientific">Candidatus Epulonipiscium fishelsonii</name>
    <dbReference type="NCBI Taxonomy" id="77094"/>
    <lineage>
        <taxon>Bacteria</taxon>
        <taxon>Bacillati</taxon>
        <taxon>Bacillota</taxon>
        <taxon>Clostridia</taxon>
        <taxon>Lachnospirales</taxon>
        <taxon>Lachnospiraceae</taxon>
        <taxon>Candidatus Epulonipiscium</taxon>
    </lineage>
</organism>
<protein>
    <submittedName>
        <fullName evidence="1">Chromate transporter</fullName>
    </submittedName>
</protein>
<dbReference type="EMBL" id="LJDB01000056">
    <property type="protein sequence ID" value="ONI40080.1"/>
    <property type="molecule type" value="Genomic_DNA"/>
</dbReference>
<dbReference type="Proteomes" id="UP000188605">
    <property type="component" value="Unassembled WGS sequence"/>
</dbReference>
<name>A0ACC8XBW5_9FIRM</name>
<sequence length="179" mass="19588">MIYWSLYYNFFKIGLFALGGGLATIPFLQELGKRTGWITDQQLLDAIAIAESTPGPVGINIATFIGFNIEGIPGSLIAVGGLVTPSVILIIIIAHFFTKFSHNQYVKDAFYGIRPVVAGIICAAGLELSHKVFFIQPTVLYVLSRMFLCVCAYLAIIKYKKHPIVYILGGAIFGILLKL</sequence>